<proteinExistence type="predicted"/>
<dbReference type="GeneID" id="82444090"/>
<evidence type="ECO:0000259" key="2">
    <source>
        <dbReference type="PROSITE" id="PS50206"/>
    </source>
</evidence>
<feature type="signal peptide" evidence="1">
    <location>
        <begin position="1"/>
        <end position="20"/>
    </location>
</feature>
<dbReference type="EMBL" id="JANRHJ010000016">
    <property type="protein sequence ID" value="MCR8874973.1"/>
    <property type="molecule type" value="Genomic_DNA"/>
</dbReference>
<evidence type="ECO:0000313" key="3">
    <source>
        <dbReference type="EMBL" id="MCR8874973.1"/>
    </source>
</evidence>
<evidence type="ECO:0000313" key="4">
    <source>
        <dbReference type="Proteomes" id="UP001204579"/>
    </source>
</evidence>
<dbReference type="PANTHER" id="PTHR43031">
    <property type="entry name" value="FAD-DEPENDENT OXIDOREDUCTASE"/>
    <property type="match status" value="1"/>
</dbReference>
<protein>
    <submittedName>
        <fullName evidence="3">Rhodanese-like domain-containing protein</fullName>
    </submittedName>
</protein>
<sequence length="132" mass="15131">MIKTLYFMFFVCIALIGLMACTPKQQDKFKNLSADEFEDYLQKDSIQLVDVRTVAEYTEGHIPGSLNINVLDEQFAANVDELLDKNHSVAVYCKSGRRSRNAARILTKKGFHVVNLDKGFENWKELDKPIEK</sequence>
<dbReference type="CDD" id="cd00158">
    <property type="entry name" value="RHOD"/>
    <property type="match status" value="1"/>
</dbReference>
<dbReference type="AlphaFoldDB" id="A0AAW5N9L3"/>
<dbReference type="SUPFAM" id="SSF52821">
    <property type="entry name" value="Rhodanese/Cell cycle control phosphatase"/>
    <property type="match status" value="1"/>
</dbReference>
<comment type="caution">
    <text evidence="3">The sequence shown here is derived from an EMBL/GenBank/DDBJ whole genome shotgun (WGS) entry which is preliminary data.</text>
</comment>
<organism evidence="3 4">
    <name type="scientific">Phocaeicola barnesiae</name>
    <dbReference type="NCBI Taxonomy" id="376804"/>
    <lineage>
        <taxon>Bacteria</taxon>
        <taxon>Pseudomonadati</taxon>
        <taxon>Bacteroidota</taxon>
        <taxon>Bacteroidia</taxon>
        <taxon>Bacteroidales</taxon>
        <taxon>Bacteroidaceae</taxon>
        <taxon>Phocaeicola</taxon>
    </lineage>
</organism>
<dbReference type="Proteomes" id="UP001204579">
    <property type="component" value="Unassembled WGS sequence"/>
</dbReference>
<dbReference type="RefSeq" id="WP_018711686.1">
    <property type="nucleotide sequence ID" value="NZ_CALULB010000025.1"/>
</dbReference>
<gene>
    <name evidence="3" type="ORF">NW209_13285</name>
</gene>
<accession>A0AAW5N9L3</accession>
<feature type="chain" id="PRO_5043386355" evidence="1">
    <location>
        <begin position="21"/>
        <end position="132"/>
    </location>
</feature>
<dbReference type="InterPro" id="IPR036873">
    <property type="entry name" value="Rhodanese-like_dom_sf"/>
</dbReference>
<dbReference type="SMART" id="SM00450">
    <property type="entry name" value="RHOD"/>
    <property type="match status" value="1"/>
</dbReference>
<dbReference type="PROSITE" id="PS51257">
    <property type="entry name" value="PROKAR_LIPOPROTEIN"/>
    <property type="match status" value="1"/>
</dbReference>
<dbReference type="Pfam" id="PF00581">
    <property type="entry name" value="Rhodanese"/>
    <property type="match status" value="1"/>
</dbReference>
<dbReference type="InterPro" id="IPR001763">
    <property type="entry name" value="Rhodanese-like_dom"/>
</dbReference>
<dbReference type="Gene3D" id="3.40.250.10">
    <property type="entry name" value="Rhodanese-like domain"/>
    <property type="match status" value="1"/>
</dbReference>
<dbReference type="InterPro" id="IPR050229">
    <property type="entry name" value="GlpE_sulfurtransferase"/>
</dbReference>
<dbReference type="PROSITE" id="PS50206">
    <property type="entry name" value="RHODANESE_3"/>
    <property type="match status" value="1"/>
</dbReference>
<dbReference type="PANTHER" id="PTHR43031:SF1">
    <property type="entry name" value="PYRIDINE NUCLEOTIDE-DISULPHIDE OXIDOREDUCTASE"/>
    <property type="match status" value="1"/>
</dbReference>
<evidence type="ECO:0000256" key="1">
    <source>
        <dbReference type="SAM" id="SignalP"/>
    </source>
</evidence>
<name>A0AAW5N9L3_9BACT</name>
<keyword evidence="1" id="KW-0732">Signal</keyword>
<keyword evidence="4" id="KW-1185">Reference proteome</keyword>
<feature type="domain" description="Rhodanese" evidence="2">
    <location>
        <begin position="42"/>
        <end position="132"/>
    </location>
</feature>
<reference evidence="3 4" key="1">
    <citation type="submission" date="2022-08" db="EMBL/GenBank/DDBJ databases">
        <authorList>
            <person name="Zeman M."/>
            <person name="Kubasova T."/>
        </authorList>
    </citation>
    <scope>NUCLEOTIDE SEQUENCE [LARGE SCALE GENOMIC DNA]</scope>
    <source>
        <strain evidence="3 4">ET62</strain>
    </source>
</reference>